<dbReference type="GeneID" id="39875273"/>
<dbReference type="OrthoDB" id="365362at2759"/>
<sequence length="745" mass="82490">MSVGVWFSVQPVRNQGRAELLSLVPPTNSVVEFGAFVRPVGVPRLVDGLYGSLAAGVVHVDWGSLHSAGGGVFCYQRYVKLGQLIAAYRLNPARYLGSFGSIEALEDDFLPPNNPSVGEAATPVKKSSIPLHHCPPGDAESVPNTDADWSRFEQDNLTHGKRRVSVEHIEPLHFQNMVRHGHPQVASESDGANHSSPVNMDLEEIRKHYKPKPGGYIESLLQSHYTDEGSNKSGVSNGTETAADGSPAESTPTASQKARNVTWKQRHSAHSNEAPESVQTETGAVVPEPSEREYCTVRSAESAPKHRSSIQSSKTIVVSGPVDIEHESRSYVITALKTLRQFSLSSHGAVTPENSAVCARKGDSKSWRSSYDELRSMTRTLQLDAALAFHNEKSLVNCQIDGMRIGSFEGAGYTQSNRRAPHDAVRFNDGQTRVLSPLNLRASGCMSQLSWSHSDASFAHPTTSSATLNALIRVMPNCGYRVIVAAIRMVHRMSNVRELIAHYTWTQTPRMPGTNGVGFFAHTRIEGWYVEWMHEFNMTFYKCTINETMLIFVLALLSDILVVVRLYSTLEPGYASDHFFSTLRIVILTLRYVAYPAGMMFSLCHLKAKGITKNAVIYYRSLVMLCMANMCLTFIDLWASLGVFKAGFSLHNSLYACSAMTTTSLMLFTRPPILLCLFGISIFSYACLLWTAGYTVGWCILELVTQLVVAAGCLMFFVRPVDTNRRKLFCLYTLPYLFYLEAMRS</sequence>
<keyword evidence="2" id="KW-0472">Membrane</keyword>
<evidence type="ECO:0000313" key="4">
    <source>
        <dbReference type="Proteomes" id="UP000236319"/>
    </source>
</evidence>
<dbReference type="RefSeq" id="XP_028867746.1">
    <property type="nucleotide sequence ID" value="XM_029011913.1"/>
</dbReference>
<reference evidence="3 4" key="1">
    <citation type="journal article" date="2017" name="BMC Genomics">
        <title>Whole-genome assembly of Babesia ovata and comparative genomics between closely related pathogens.</title>
        <authorList>
            <person name="Yamagishi J."/>
            <person name="Asada M."/>
            <person name="Hakimi H."/>
            <person name="Tanaka T.Q."/>
            <person name="Sugimoto C."/>
            <person name="Kawazu S."/>
        </authorList>
    </citation>
    <scope>NUCLEOTIDE SEQUENCE [LARGE SCALE GENOMIC DNA]</scope>
    <source>
        <strain evidence="3 4">Miyake</strain>
    </source>
</reference>
<evidence type="ECO:0000256" key="2">
    <source>
        <dbReference type="SAM" id="Phobius"/>
    </source>
</evidence>
<dbReference type="EMBL" id="BDSA01000003">
    <property type="protein sequence ID" value="GBE61503.1"/>
    <property type="molecule type" value="Genomic_DNA"/>
</dbReference>
<feature type="region of interest" description="Disordered" evidence="1">
    <location>
        <begin position="226"/>
        <end position="287"/>
    </location>
</feature>
<evidence type="ECO:0000256" key="1">
    <source>
        <dbReference type="SAM" id="MobiDB-lite"/>
    </source>
</evidence>
<protein>
    <submittedName>
        <fullName evidence="3">Uncharacterized protein</fullName>
    </submittedName>
</protein>
<accession>A0A2H6KET0</accession>
<organism evidence="3 4">
    <name type="scientific">Babesia ovata</name>
    <dbReference type="NCBI Taxonomy" id="189622"/>
    <lineage>
        <taxon>Eukaryota</taxon>
        <taxon>Sar</taxon>
        <taxon>Alveolata</taxon>
        <taxon>Apicomplexa</taxon>
        <taxon>Aconoidasida</taxon>
        <taxon>Piroplasmida</taxon>
        <taxon>Babesiidae</taxon>
        <taxon>Babesia</taxon>
    </lineage>
</organism>
<feature type="compositionally biased region" description="Polar residues" evidence="1">
    <location>
        <begin position="231"/>
        <end position="240"/>
    </location>
</feature>
<feature type="transmembrane region" description="Helical" evidence="2">
    <location>
        <begin position="698"/>
        <end position="718"/>
    </location>
</feature>
<keyword evidence="2" id="KW-0812">Transmembrane</keyword>
<comment type="caution">
    <text evidence="3">The sequence shown here is derived from an EMBL/GenBank/DDBJ whole genome shotgun (WGS) entry which is preliminary data.</text>
</comment>
<feature type="compositionally biased region" description="Polar residues" evidence="1">
    <location>
        <begin position="248"/>
        <end position="263"/>
    </location>
</feature>
<name>A0A2H6KET0_9APIC</name>
<dbReference type="AlphaFoldDB" id="A0A2H6KET0"/>
<feature type="transmembrane region" description="Helical" evidence="2">
    <location>
        <begin position="673"/>
        <end position="692"/>
    </location>
</feature>
<feature type="transmembrane region" description="Helical" evidence="2">
    <location>
        <begin position="617"/>
        <end position="639"/>
    </location>
</feature>
<gene>
    <name evidence="3" type="ORF">BOVATA_029960</name>
</gene>
<dbReference type="Proteomes" id="UP000236319">
    <property type="component" value="Unassembled WGS sequence"/>
</dbReference>
<feature type="transmembrane region" description="Helical" evidence="2">
    <location>
        <begin position="579"/>
        <end position="597"/>
    </location>
</feature>
<feature type="transmembrane region" description="Helical" evidence="2">
    <location>
        <begin position="549"/>
        <end position="567"/>
    </location>
</feature>
<dbReference type="VEuPathDB" id="PiroplasmaDB:BOVATA_029960"/>
<keyword evidence="4" id="KW-1185">Reference proteome</keyword>
<keyword evidence="2" id="KW-1133">Transmembrane helix</keyword>
<evidence type="ECO:0000313" key="3">
    <source>
        <dbReference type="EMBL" id="GBE61503.1"/>
    </source>
</evidence>
<proteinExistence type="predicted"/>